<name>A0ABU6FVL1_9BACL</name>
<evidence type="ECO:0000313" key="2">
    <source>
        <dbReference type="Proteomes" id="UP001338137"/>
    </source>
</evidence>
<keyword evidence="2" id="KW-1185">Reference proteome</keyword>
<dbReference type="Proteomes" id="UP001338137">
    <property type="component" value="Unassembled WGS sequence"/>
</dbReference>
<protein>
    <submittedName>
        <fullName evidence="1">Uncharacterized protein</fullName>
    </submittedName>
</protein>
<accession>A0ABU6FVL1</accession>
<dbReference type="RefSeq" id="WP_326070358.1">
    <property type="nucleotide sequence ID" value="NZ_JARLKY010000005.1"/>
</dbReference>
<dbReference type="EMBL" id="JARLKY010000005">
    <property type="protein sequence ID" value="MEC0225926.1"/>
    <property type="molecule type" value="Genomic_DNA"/>
</dbReference>
<evidence type="ECO:0000313" key="1">
    <source>
        <dbReference type="EMBL" id="MEC0225926.1"/>
    </source>
</evidence>
<gene>
    <name evidence="1" type="ORF">P4I72_02150</name>
</gene>
<proteinExistence type="predicted"/>
<organism evidence="1 2">
    <name type="scientific">Paenibacillus alba</name>
    <dbReference type="NCBI Taxonomy" id="1197127"/>
    <lineage>
        <taxon>Bacteria</taxon>
        <taxon>Bacillati</taxon>
        <taxon>Bacillota</taxon>
        <taxon>Bacilli</taxon>
        <taxon>Bacillales</taxon>
        <taxon>Paenibacillaceae</taxon>
        <taxon>Paenibacillus</taxon>
    </lineage>
</organism>
<reference evidence="1 2" key="1">
    <citation type="submission" date="2023-03" db="EMBL/GenBank/DDBJ databases">
        <title>Bacillus Genome Sequencing.</title>
        <authorList>
            <person name="Dunlap C."/>
        </authorList>
    </citation>
    <scope>NUCLEOTIDE SEQUENCE [LARGE SCALE GENOMIC DNA]</scope>
    <source>
        <strain evidence="1 2">BD-533</strain>
    </source>
</reference>
<sequence>MRFNLRRPCKDCPFIQGSRTNTTLAEGRIESIVSDLMDGMTFACHKTIEFKSSEQEHCAGALQYLEREERPNQLMRIAERIGLYDHRKLEQCAELIEPIH</sequence>
<comment type="caution">
    <text evidence="1">The sequence shown here is derived from an EMBL/GenBank/DDBJ whole genome shotgun (WGS) entry which is preliminary data.</text>
</comment>